<evidence type="ECO:0000256" key="5">
    <source>
        <dbReference type="ARBA" id="ARBA00022989"/>
    </source>
</evidence>
<evidence type="ECO:0000256" key="1">
    <source>
        <dbReference type="ARBA" id="ARBA00004651"/>
    </source>
</evidence>
<dbReference type="EMBL" id="VSSQ01118767">
    <property type="protein sequence ID" value="MPN52547.1"/>
    <property type="molecule type" value="Genomic_DNA"/>
</dbReference>
<feature type="transmembrane region" description="Helical" evidence="7">
    <location>
        <begin position="52"/>
        <end position="74"/>
    </location>
</feature>
<dbReference type="InterPro" id="IPR036259">
    <property type="entry name" value="MFS_trans_sf"/>
</dbReference>
<keyword evidence="5 7" id="KW-1133">Transmembrane helix</keyword>
<proteinExistence type="predicted"/>
<feature type="transmembrane region" description="Helical" evidence="7">
    <location>
        <begin position="114"/>
        <end position="134"/>
    </location>
</feature>
<dbReference type="InterPro" id="IPR011701">
    <property type="entry name" value="MFS"/>
</dbReference>
<dbReference type="SUPFAM" id="SSF103473">
    <property type="entry name" value="MFS general substrate transporter"/>
    <property type="match status" value="1"/>
</dbReference>
<reference evidence="9" key="1">
    <citation type="submission" date="2019-08" db="EMBL/GenBank/DDBJ databases">
        <authorList>
            <person name="Kucharzyk K."/>
            <person name="Murdoch R.W."/>
            <person name="Higgins S."/>
            <person name="Loffler F."/>
        </authorList>
    </citation>
    <scope>NUCLEOTIDE SEQUENCE</scope>
</reference>
<keyword evidence="3" id="KW-1003">Cell membrane</keyword>
<keyword evidence="4 7" id="KW-0812">Transmembrane</keyword>
<organism evidence="9">
    <name type="scientific">bioreactor metagenome</name>
    <dbReference type="NCBI Taxonomy" id="1076179"/>
    <lineage>
        <taxon>unclassified sequences</taxon>
        <taxon>metagenomes</taxon>
        <taxon>ecological metagenomes</taxon>
    </lineage>
</organism>
<evidence type="ECO:0000256" key="4">
    <source>
        <dbReference type="ARBA" id="ARBA00022692"/>
    </source>
</evidence>
<feature type="transmembrane region" description="Helical" evidence="7">
    <location>
        <begin position="29"/>
        <end position="46"/>
    </location>
</feature>
<sequence>MEVIGFIGMTAGGLLIGAWGGFRNRVKTLVVGMVAFGVLAIGMGAVQGFVVYLILMAVYGVALTMVQTASTTLLQENAAPEMQGRMFGLFGAMYSGFLPVGMVVFGPLADMVSLRLLMIVSGVLLLALAAVILYDRQFYRHQKKD</sequence>
<evidence type="ECO:0000256" key="2">
    <source>
        <dbReference type="ARBA" id="ARBA00022448"/>
    </source>
</evidence>
<evidence type="ECO:0000256" key="7">
    <source>
        <dbReference type="SAM" id="Phobius"/>
    </source>
</evidence>
<dbReference type="PROSITE" id="PS50850">
    <property type="entry name" value="MFS"/>
    <property type="match status" value="1"/>
</dbReference>
<evidence type="ECO:0000313" key="9">
    <source>
        <dbReference type="EMBL" id="MPN52547.1"/>
    </source>
</evidence>
<comment type="subcellular location">
    <subcellularLocation>
        <location evidence="1">Cell membrane</location>
        <topology evidence="1">Multi-pass membrane protein</topology>
    </subcellularLocation>
</comment>
<dbReference type="AlphaFoldDB" id="A0A645IMR1"/>
<evidence type="ECO:0000259" key="8">
    <source>
        <dbReference type="PROSITE" id="PS50850"/>
    </source>
</evidence>
<evidence type="ECO:0000256" key="3">
    <source>
        <dbReference type="ARBA" id="ARBA00022475"/>
    </source>
</evidence>
<dbReference type="PANTHER" id="PTHR43266">
    <property type="entry name" value="MACROLIDE-EFFLUX PROTEIN"/>
    <property type="match status" value="1"/>
</dbReference>
<name>A0A645IMR1_9ZZZZ</name>
<dbReference type="GO" id="GO:0005886">
    <property type="term" value="C:plasma membrane"/>
    <property type="evidence" value="ECO:0007669"/>
    <property type="project" value="UniProtKB-SubCell"/>
</dbReference>
<dbReference type="Gene3D" id="1.20.1250.20">
    <property type="entry name" value="MFS general substrate transporter like domains"/>
    <property type="match status" value="1"/>
</dbReference>
<gene>
    <name evidence="9" type="ORF">SDC9_200209</name>
</gene>
<feature type="domain" description="Major facilitator superfamily (MFS) profile" evidence="8">
    <location>
        <begin position="1"/>
        <end position="145"/>
    </location>
</feature>
<keyword evidence="6 7" id="KW-0472">Membrane</keyword>
<feature type="transmembrane region" description="Helical" evidence="7">
    <location>
        <begin position="86"/>
        <end position="108"/>
    </location>
</feature>
<feature type="transmembrane region" description="Helical" evidence="7">
    <location>
        <begin position="6"/>
        <end position="22"/>
    </location>
</feature>
<keyword evidence="2" id="KW-0813">Transport</keyword>
<dbReference type="GO" id="GO:0022857">
    <property type="term" value="F:transmembrane transporter activity"/>
    <property type="evidence" value="ECO:0007669"/>
    <property type="project" value="InterPro"/>
</dbReference>
<dbReference type="InterPro" id="IPR020846">
    <property type="entry name" value="MFS_dom"/>
</dbReference>
<evidence type="ECO:0000256" key="6">
    <source>
        <dbReference type="ARBA" id="ARBA00023136"/>
    </source>
</evidence>
<protein>
    <recommendedName>
        <fullName evidence="8">Major facilitator superfamily (MFS) profile domain-containing protein</fullName>
    </recommendedName>
</protein>
<dbReference type="Pfam" id="PF07690">
    <property type="entry name" value="MFS_1"/>
    <property type="match status" value="1"/>
</dbReference>
<dbReference type="PANTHER" id="PTHR43266:SF10">
    <property type="entry name" value="BACILYSIN EXPORTER BACE-RELATED"/>
    <property type="match status" value="1"/>
</dbReference>
<comment type="caution">
    <text evidence="9">The sequence shown here is derived from an EMBL/GenBank/DDBJ whole genome shotgun (WGS) entry which is preliminary data.</text>
</comment>
<accession>A0A645IMR1</accession>